<reference evidence="1 2" key="1">
    <citation type="submission" date="2019-07" db="EMBL/GenBank/DDBJ databases">
        <title>Thalassofilum flectens gen. nov., sp. nov., a novel moderate thermophilic anaerobe from a shallow sea hot spring in Kunashir Island (Russia), representing a new family in the order Bacteroidales, and proposal of Thalassofilacea fam. nov.</title>
        <authorList>
            <person name="Kochetkova T.V."/>
            <person name="Podosokorskaya O.A."/>
            <person name="Novikov A."/>
            <person name="Elcheninov A.G."/>
            <person name="Toshchakov S.V."/>
            <person name="Kublanov I.V."/>
        </authorList>
    </citation>
    <scope>NUCLEOTIDE SEQUENCE [LARGE SCALE GENOMIC DNA]</scope>
    <source>
        <strain evidence="1 2">38-H</strain>
    </source>
</reference>
<protein>
    <submittedName>
        <fullName evidence="1">Uncharacterized protein</fullName>
    </submittedName>
</protein>
<proteinExistence type="predicted"/>
<evidence type="ECO:0000313" key="2">
    <source>
        <dbReference type="Proteomes" id="UP000500961"/>
    </source>
</evidence>
<dbReference type="RefSeq" id="WP_173073827.1">
    <property type="nucleotide sequence ID" value="NZ_CP041345.1"/>
</dbReference>
<dbReference type="Gene3D" id="3.20.20.140">
    <property type="entry name" value="Metal-dependent hydrolases"/>
    <property type="match status" value="1"/>
</dbReference>
<dbReference type="PANTHER" id="PTHR46124">
    <property type="entry name" value="D-AMINOACYL-TRNA DEACYLASE"/>
    <property type="match status" value="1"/>
</dbReference>
<keyword evidence="2" id="KW-1185">Reference proteome</keyword>
<dbReference type="KEGG" id="ttz:FHG85_05590"/>
<evidence type="ECO:0000313" key="1">
    <source>
        <dbReference type="EMBL" id="QKG79755.1"/>
    </source>
</evidence>
<dbReference type="InterPro" id="IPR001130">
    <property type="entry name" value="TatD-like"/>
</dbReference>
<gene>
    <name evidence="1" type="ORF">FHG85_05590</name>
</gene>
<dbReference type="InterPro" id="IPR032466">
    <property type="entry name" value="Metal_Hydrolase"/>
</dbReference>
<dbReference type="Pfam" id="PF01026">
    <property type="entry name" value="TatD_DNase"/>
    <property type="match status" value="1"/>
</dbReference>
<name>A0A7D3XKQ8_9BACT</name>
<dbReference type="AlphaFoldDB" id="A0A7D3XKQ8"/>
<dbReference type="PANTHER" id="PTHR46124:SF3">
    <property type="entry name" value="HYDROLASE"/>
    <property type="match status" value="1"/>
</dbReference>
<dbReference type="EMBL" id="CP041345">
    <property type="protein sequence ID" value="QKG79755.1"/>
    <property type="molecule type" value="Genomic_DNA"/>
</dbReference>
<accession>A0A7D3XKQ8</accession>
<sequence length="228" mass="25881">MKLINFHTHNYQCKTNSICIESVDYNAHFNPNGNSFYTLGIHPWSSDNANAIQSLNLLKEHLNHPNVIGIGEIGLDRLKGASLDKQIELLIKQLDIAVEANLPVVLHCVRCWSEIISIFKKPKYKNLTKAIHGFRSKPEIAKELINENFYLSFGTSLIDATPELAEALTITPPDKRFFETDDKNIPIYEVYDAAADFLDTTFEQLVSETNSNLKSFFKETLKLQLLPI</sequence>
<dbReference type="GO" id="GO:0005829">
    <property type="term" value="C:cytosol"/>
    <property type="evidence" value="ECO:0007669"/>
    <property type="project" value="TreeGrafter"/>
</dbReference>
<organism evidence="1 2">
    <name type="scientific">Tenuifilum thalassicum</name>
    <dbReference type="NCBI Taxonomy" id="2590900"/>
    <lineage>
        <taxon>Bacteria</taxon>
        <taxon>Pseudomonadati</taxon>
        <taxon>Bacteroidota</taxon>
        <taxon>Bacteroidia</taxon>
        <taxon>Bacteroidales</taxon>
        <taxon>Tenuifilaceae</taxon>
        <taxon>Tenuifilum</taxon>
    </lineage>
</organism>
<dbReference type="GO" id="GO:0016788">
    <property type="term" value="F:hydrolase activity, acting on ester bonds"/>
    <property type="evidence" value="ECO:0007669"/>
    <property type="project" value="InterPro"/>
</dbReference>
<dbReference type="Proteomes" id="UP000500961">
    <property type="component" value="Chromosome"/>
</dbReference>
<dbReference type="SUPFAM" id="SSF51556">
    <property type="entry name" value="Metallo-dependent hydrolases"/>
    <property type="match status" value="1"/>
</dbReference>